<dbReference type="InterPro" id="IPR020846">
    <property type="entry name" value="MFS_dom"/>
</dbReference>
<protein>
    <submittedName>
        <fullName evidence="9">MFS transporter</fullName>
    </submittedName>
</protein>
<dbReference type="InterPro" id="IPR011701">
    <property type="entry name" value="MFS"/>
</dbReference>
<dbReference type="PANTHER" id="PTHR43414:SF6">
    <property type="entry name" value="MULTIDRUG RESISTANCE PROTEIN MDTG"/>
    <property type="match status" value="1"/>
</dbReference>
<keyword evidence="6 7" id="KW-0472">Membrane</keyword>
<feature type="transmembrane region" description="Helical" evidence="7">
    <location>
        <begin position="279"/>
        <end position="298"/>
    </location>
</feature>
<evidence type="ECO:0000256" key="7">
    <source>
        <dbReference type="SAM" id="Phobius"/>
    </source>
</evidence>
<dbReference type="GO" id="GO:0022857">
    <property type="term" value="F:transmembrane transporter activity"/>
    <property type="evidence" value="ECO:0007669"/>
    <property type="project" value="InterPro"/>
</dbReference>
<feature type="transmembrane region" description="Helical" evidence="7">
    <location>
        <begin position="81"/>
        <end position="103"/>
    </location>
</feature>
<feature type="transmembrane region" description="Helical" evidence="7">
    <location>
        <begin position="164"/>
        <end position="184"/>
    </location>
</feature>
<comment type="subcellular location">
    <subcellularLocation>
        <location evidence="1">Cell membrane</location>
        <topology evidence="1">Multi-pass membrane protein</topology>
    </subcellularLocation>
</comment>
<evidence type="ECO:0000256" key="2">
    <source>
        <dbReference type="ARBA" id="ARBA00022448"/>
    </source>
</evidence>
<dbReference type="InterPro" id="IPR036259">
    <property type="entry name" value="MFS_trans_sf"/>
</dbReference>
<feature type="transmembrane region" description="Helical" evidence="7">
    <location>
        <begin position="215"/>
        <end position="237"/>
    </location>
</feature>
<feature type="transmembrane region" description="Helical" evidence="7">
    <location>
        <begin position="109"/>
        <end position="127"/>
    </location>
</feature>
<evidence type="ECO:0000256" key="5">
    <source>
        <dbReference type="ARBA" id="ARBA00022989"/>
    </source>
</evidence>
<feature type="domain" description="Major facilitator superfamily (MFS) profile" evidence="8">
    <location>
        <begin position="12"/>
        <end position="393"/>
    </location>
</feature>
<evidence type="ECO:0000256" key="6">
    <source>
        <dbReference type="ARBA" id="ARBA00023136"/>
    </source>
</evidence>
<keyword evidence="4 7" id="KW-0812">Transmembrane</keyword>
<feature type="transmembrane region" description="Helical" evidence="7">
    <location>
        <begin position="252"/>
        <end position="272"/>
    </location>
</feature>
<dbReference type="PANTHER" id="PTHR43414">
    <property type="entry name" value="MULTIDRUG RESISTANCE PROTEIN MDTG"/>
    <property type="match status" value="1"/>
</dbReference>
<feature type="transmembrane region" description="Helical" evidence="7">
    <location>
        <begin position="46"/>
        <end position="69"/>
    </location>
</feature>
<dbReference type="Proteomes" id="UP000189627">
    <property type="component" value="Chromosome 1"/>
</dbReference>
<dbReference type="Gene3D" id="1.20.1250.20">
    <property type="entry name" value="MFS general substrate transporter like domains"/>
    <property type="match status" value="1"/>
</dbReference>
<dbReference type="PROSITE" id="PS50850">
    <property type="entry name" value="MFS"/>
    <property type="match status" value="1"/>
</dbReference>
<feature type="transmembrane region" description="Helical" evidence="7">
    <location>
        <begin position="310"/>
        <end position="329"/>
    </location>
</feature>
<name>A0A1U9UMI6_CUPNE</name>
<reference evidence="10" key="1">
    <citation type="submission" date="2017-02" db="EMBL/GenBank/DDBJ databases">
        <title>Complete genome sequence of Cupriavidus necator strain NH9, a 3-chlorobenzoate degrader.</title>
        <authorList>
            <person name="Moriuchi R."/>
            <person name="Dohra H."/>
            <person name="Ogawa N."/>
        </authorList>
    </citation>
    <scope>NUCLEOTIDE SEQUENCE [LARGE SCALE GENOMIC DNA]</scope>
    <source>
        <strain evidence="10">NH9</strain>
    </source>
</reference>
<dbReference type="InterPro" id="IPR001958">
    <property type="entry name" value="Tet-R_TetA/multi-R_MdtG-like"/>
</dbReference>
<keyword evidence="5 7" id="KW-1133">Transmembrane helix</keyword>
<dbReference type="Pfam" id="PF07690">
    <property type="entry name" value="MFS_1"/>
    <property type="match status" value="2"/>
</dbReference>
<sequence length="400" mass="41382">MTPAAQAGPSRGIALLLAGQAVVTTGLMTLVPIMPLYLRDLAGPDAAHWSSLALAAPGVGALLLAPFAGSWCERWGYRRPLLLSLSAFTASLLLMGLSTHVAGFMAGRLLQGASAVGVLLTICIGRLSTPGMRGRAFGMQESAVAIGALLGPVLGGVLQDWWTVRPMLLAVAGANAVLTLLLAWRLREPVPQAPASADTPRGFAAMLADASLRRWLLAGCLTQAGAFALVNVFALYLQERYPHDAMLGSKTGFLHALGWLAALLASPLWGALNDRGTAVRAFMLAAGGCALALALLPLADALWQIGALRIVQGALFAALAQSMLSYCCARLPTNLHGSATGIARSAMTAGQLVGPLAVMAWLPRTGPAGTLWLIAAMFALAAALVVPDRSSLFATVPDAR</sequence>
<feature type="transmembrane region" description="Helical" evidence="7">
    <location>
        <begin position="139"/>
        <end position="158"/>
    </location>
</feature>
<organism evidence="9 10">
    <name type="scientific">Cupriavidus necator</name>
    <name type="common">Alcaligenes eutrophus</name>
    <name type="synonym">Ralstonia eutropha</name>
    <dbReference type="NCBI Taxonomy" id="106590"/>
    <lineage>
        <taxon>Bacteria</taxon>
        <taxon>Pseudomonadati</taxon>
        <taxon>Pseudomonadota</taxon>
        <taxon>Betaproteobacteria</taxon>
        <taxon>Burkholderiales</taxon>
        <taxon>Burkholderiaceae</taxon>
        <taxon>Cupriavidus</taxon>
    </lineage>
</organism>
<dbReference type="EMBL" id="CP017757">
    <property type="protein sequence ID" value="AQV93892.1"/>
    <property type="molecule type" value="Genomic_DNA"/>
</dbReference>
<evidence type="ECO:0000259" key="8">
    <source>
        <dbReference type="PROSITE" id="PS50850"/>
    </source>
</evidence>
<evidence type="ECO:0000313" key="10">
    <source>
        <dbReference type="Proteomes" id="UP000189627"/>
    </source>
</evidence>
<feature type="transmembrane region" description="Helical" evidence="7">
    <location>
        <begin position="12"/>
        <end position="34"/>
    </location>
</feature>
<evidence type="ECO:0000256" key="1">
    <source>
        <dbReference type="ARBA" id="ARBA00004651"/>
    </source>
</evidence>
<dbReference type="GO" id="GO:0005886">
    <property type="term" value="C:plasma membrane"/>
    <property type="evidence" value="ECO:0007669"/>
    <property type="project" value="UniProtKB-SubCell"/>
</dbReference>
<feature type="transmembrane region" description="Helical" evidence="7">
    <location>
        <begin position="368"/>
        <end position="386"/>
    </location>
</feature>
<dbReference type="SUPFAM" id="SSF103473">
    <property type="entry name" value="MFS general substrate transporter"/>
    <property type="match status" value="1"/>
</dbReference>
<dbReference type="PRINTS" id="PR01035">
    <property type="entry name" value="TCRTETA"/>
</dbReference>
<evidence type="ECO:0000256" key="3">
    <source>
        <dbReference type="ARBA" id="ARBA00022475"/>
    </source>
</evidence>
<evidence type="ECO:0000313" key="9">
    <source>
        <dbReference type="EMBL" id="AQV93892.1"/>
    </source>
</evidence>
<dbReference type="RefSeq" id="WP_078196199.1">
    <property type="nucleotide sequence ID" value="NZ_CP017757.2"/>
</dbReference>
<proteinExistence type="predicted"/>
<dbReference type="AlphaFoldDB" id="A0A1U9UMI6"/>
<evidence type="ECO:0000256" key="4">
    <source>
        <dbReference type="ARBA" id="ARBA00022692"/>
    </source>
</evidence>
<keyword evidence="3" id="KW-1003">Cell membrane</keyword>
<keyword evidence="2" id="KW-0813">Transport</keyword>
<dbReference type="KEGG" id="cuh:BJN34_08310"/>
<feature type="transmembrane region" description="Helical" evidence="7">
    <location>
        <begin position="341"/>
        <end position="362"/>
    </location>
</feature>
<accession>A0A1U9UMI6</accession>
<dbReference type="OrthoDB" id="7786710at2"/>
<gene>
    <name evidence="9" type="ORF">BJN34_08310</name>
</gene>